<evidence type="ECO:0000313" key="3">
    <source>
        <dbReference type="Proteomes" id="UP000076727"/>
    </source>
</evidence>
<dbReference type="Proteomes" id="UP000076727">
    <property type="component" value="Unassembled WGS sequence"/>
</dbReference>
<feature type="compositionally biased region" description="Low complexity" evidence="1">
    <location>
        <begin position="26"/>
        <end position="37"/>
    </location>
</feature>
<keyword evidence="3" id="KW-1185">Reference proteome</keyword>
<dbReference type="EMBL" id="KV429042">
    <property type="protein sequence ID" value="KZT72129.1"/>
    <property type="molecule type" value="Genomic_DNA"/>
</dbReference>
<name>A0A165SKG9_9APHY</name>
<feature type="compositionally biased region" description="Basic and acidic residues" evidence="1">
    <location>
        <begin position="75"/>
        <end position="101"/>
    </location>
</feature>
<accession>A0A165SKG9</accession>
<evidence type="ECO:0000256" key="1">
    <source>
        <dbReference type="SAM" id="MobiDB-lite"/>
    </source>
</evidence>
<evidence type="ECO:0000313" key="2">
    <source>
        <dbReference type="EMBL" id="KZT72129.1"/>
    </source>
</evidence>
<feature type="region of interest" description="Disordered" evidence="1">
    <location>
        <begin position="1"/>
        <end position="286"/>
    </location>
</feature>
<feature type="compositionally biased region" description="Pro residues" evidence="1">
    <location>
        <begin position="237"/>
        <end position="274"/>
    </location>
</feature>
<feature type="compositionally biased region" description="Basic and acidic residues" evidence="1">
    <location>
        <begin position="38"/>
        <end position="59"/>
    </location>
</feature>
<feature type="compositionally biased region" description="Basic and acidic residues" evidence="1">
    <location>
        <begin position="299"/>
        <end position="308"/>
    </location>
</feature>
<gene>
    <name evidence="2" type="ORF">DAEQUDRAFT_809391</name>
</gene>
<reference evidence="2 3" key="1">
    <citation type="journal article" date="2016" name="Mol. Biol. Evol.">
        <title>Comparative Genomics of Early-Diverging Mushroom-Forming Fungi Provides Insights into the Origins of Lignocellulose Decay Capabilities.</title>
        <authorList>
            <person name="Nagy L.G."/>
            <person name="Riley R."/>
            <person name="Tritt A."/>
            <person name="Adam C."/>
            <person name="Daum C."/>
            <person name="Floudas D."/>
            <person name="Sun H."/>
            <person name="Yadav J.S."/>
            <person name="Pangilinan J."/>
            <person name="Larsson K.H."/>
            <person name="Matsuura K."/>
            <person name="Barry K."/>
            <person name="Labutti K."/>
            <person name="Kuo R."/>
            <person name="Ohm R.A."/>
            <person name="Bhattacharya S.S."/>
            <person name="Shirouzu T."/>
            <person name="Yoshinaga Y."/>
            <person name="Martin F.M."/>
            <person name="Grigoriev I.V."/>
            <person name="Hibbett D.S."/>
        </authorList>
    </citation>
    <scope>NUCLEOTIDE SEQUENCE [LARGE SCALE GENOMIC DNA]</scope>
    <source>
        <strain evidence="2 3">L-15889</strain>
    </source>
</reference>
<proteinExistence type="predicted"/>
<feature type="region of interest" description="Disordered" evidence="1">
    <location>
        <begin position="296"/>
        <end position="315"/>
    </location>
</feature>
<feature type="compositionally biased region" description="Polar residues" evidence="1">
    <location>
        <begin position="1"/>
        <end position="11"/>
    </location>
</feature>
<organism evidence="2 3">
    <name type="scientific">Daedalea quercina L-15889</name>
    <dbReference type="NCBI Taxonomy" id="1314783"/>
    <lineage>
        <taxon>Eukaryota</taxon>
        <taxon>Fungi</taxon>
        <taxon>Dikarya</taxon>
        <taxon>Basidiomycota</taxon>
        <taxon>Agaricomycotina</taxon>
        <taxon>Agaricomycetes</taxon>
        <taxon>Polyporales</taxon>
        <taxon>Fomitopsis</taxon>
    </lineage>
</organism>
<sequence>MSPAKTTQSNAPPDEQDISHAGGWIEDSPSEGSSLGSKSDKGKGKESDEETLRADHTEEGTEDAEEIYVGADEYPPTKEEEEESRRIEENLRKWEIAERERRKAARESTASGSGTSIVTGITRRASLLWPSSRAKHASQGGVGAHRKLRTTDSDSVPLEEMDISPGPSRVVTPEPPDNPFATPGQSTLSLALDPQQSAIMTASESQNPFEDGEQSPTTPKAMKTHALLPSTSLSKANPPPPQPLDLPRPRTPPPRAETPHASRPPEPVPPPVIPPTQQAEEEGPHVRWWTEWLCGCSEGADRGGDHQAGRTNPFE</sequence>
<dbReference type="AlphaFoldDB" id="A0A165SKG9"/>
<dbReference type="OrthoDB" id="3358973at2759"/>
<protein>
    <submittedName>
        <fullName evidence="2">Uncharacterized protein</fullName>
    </submittedName>
</protein>
<feature type="compositionally biased region" description="Polar residues" evidence="1">
    <location>
        <begin position="183"/>
        <end position="218"/>
    </location>
</feature>